<protein>
    <submittedName>
        <fullName evidence="2">Uncharacterized protein</fullName>
    </submittedName>
</protein>
<accession>A0AAP0JC54</accession>
<evidence type="ECO:0000256" key="1">
    <source>
        <dbReference type="SAM" id="Phobius"/>
    </source>
</evidence>
<feature type="transmembrane region" description="Helical" evidence="1">
    <location>
        <begin position="38"/>
        <end position="59"/>
    </location>
</feature>
<keyword evidence="1" id="KW-0472">Membrane</keyword>
<evidence type="ECO:0000313" key="2">
    <source>
        <dbReference type="EMBL" id="KAK9131339.1"/>
    </source>
</evidence>
<dbReference type="AlphaFoldDB" id="A0AAP0JC54"/>
<feature type="transmembrane region" description="Helical" evidence="1">
    <location>
        <begin position="6"/>
        <end position="26"/>
    </location>
</feature>
<comment type="caution">
    <text evidence="2">The sequence shown here is derived from an EMBL/GenBank/DDBJ whole genome shotgun (WGS) entry which is preliminary data.</text>
</comment>
<reference evidence="2 3" key="1">
    <citation type="submission" date="2024-01" db="EMBL/GenBank/DDBJ databases">
        <title>Genome assemblies of Stephania.</title>
        <authorList>
            <person name="Yang L."/>
        </authorList>
    </citation>
    <scope>NUCLEOTIDE SEQUENCE [LARGE SCALE GENOMIC DNA]</scope>
    <source>
        <strain evidence="2">QJT</strain>
        <tissue evidence="2">Leaf</tissue>
    </source>
</reference>
<keyword evidence="1" id="KW-0812">Transmembrane</keyword>
<evidence type="ECO:0000313" key="3">
    <source>
        <dbReference type="Proteomes" id="UP001417504"/>
    </source>
</evidence>
<keyword evidence="1" id="KW-1133">Transmembrane helix</keyword>
<name>A0AAP0JC54_9MAGN</name>
<sequence length="69" mass="7416">MSSLSSGSLISPFISFFHTFLIWLSFISPRLSRSSISLSTSPSLTILVLSLGLPLLSHIQPSPSAPPLF</sequence>
<dbReference type="Proteomes" id="UP001417504">
    <property type="component" value="Unassembled WGS sequence"/>
</dbReference>
<gene>
    <name evidence="2" type="ORF">Sjap_011826</name>
</gene>
<proteinExistence type="predicted"/>
<dbReference type="EMBL" id="JBBNAE010000004">
    <property type="protein sequence ID" value="KAK9131339.1"/>
    <property type="molecule type" value="Genomic_DNA"/>
</dbReference>
<keyword evidence="3" id="KW-1185">Reference proteome</keyword>
<organism evidence="2 3">
    <name type="scientific">Stephania japonica</name>
    <dbReference type="NCBI Taxonomy" id="461633"/>
    <lineage>
        <taxon>Eukaryota</taxon>
        <taxon>Viridiplantae</taxon>
        <taxon>Streptophyta</taxon>
        <taxon>Embryophyta</taxon>
        <taxon>Tracheophyta</taxon>
        <taxon>Spermatophyta</taxon>
        <taxon>Magnoliopsida</taxon>
        <taxon>Ranunculales</taxon>
        <taxon>Menispermaceae</taxon>
        <taxon>Menispermoideae</taxon>
        <taxon>Cissampelideae</taxon>
        <taxon>Stephania</taxon>
    </lineage>
</organism>